<evidence type="ECO:0000313" key="6">
    <source>
        <dbReference type="EMBL" id="MFI6504864.1"/>
    </source>
</evidence>
<dbReference type="PANTHER" id="PTHR22600">
    <property type="entry name" value="BETA-HEXOSAMINIDASE"/>
    <property type="match status" value="1"/>
</dbReference>
<dbReference type="InterPro" id="IPR017853">
    <property type="entry name" value="GH"/>
</dbReference>
<keyword evidence="7" id="KW-1185">Reference proteome</keyword>
<comment type="catalytic activity">
    <reaction evidence="1">
        <text>Hydrolysis of terminal non-reducing N-acetyl-D-hexosamine residues in N-acetyl-beta-D-hexosaminides.</text>
        <dbReference type="EC" id="3.2.1.52"/>
    </reaction>
</comment>
<dbReference type="SUPFAM" id="SSF51445">
    <property type="entry name" value="(Trans)glycosidases"/>
    <property type="match status" value="1"/>
</dbReference>
<organism evidence="6 7">
    <name type="scientific">Nonomuraea typhae</name>
    <dbReference type="NCBI Taxonomy" id="2603600"/>
    <lineage>
        <taxon>Bacteria</taxon>
        <taxon>Bacillati</taxon>
        <taxon>Actinomycetota</taxon>
        <taxon>Actinomycetes</taxon>
        <taxon>Streptosporangiales</taxon>
        <taxon>Streptosporangiaceae</taxon>
        <taxon>Nonomuraea</taxon>
    </lineage>
</organism>
<dbReference type="Gene3D" id="3.20.20.80">
    <property type="entry name" value="Glycosidases"/>
    <property type="match status" value="1"/>
</dbReference>
<dbReference type="InterPro" id="IPR025705">
    <property type="entry name" value="Beta_hexosaminidase_sua/sub"/>
</dbReference>
<name>A0ABW7Z9L5_9ACTN</name>
<feature type="domain" description="Glycoside hydrolase family 20 catalytic" evidence="5">
    <location>
        <begin position="346"/>
        <end position="446"/>
    </location>
</feature>
<evidence type="ECO:0000259" key="5">
    <source>
        <dbReference type="Pfam" id="PF00728"/>
    </source>
</evidence>
<evidence type="ECO:0000256" key="1">
    <source>
        <dbReference type="ARBA" id="ARBA00001231"/>
    </source>
</evidence>
<dbReference type="InterPro" id="IPR015883">
    <property type="entry name" value="Glyco_hydro_20_cat"/>
</dbReference>
<keyword evidence="4" id="KW-0378">Hydrolase</keyword>
<evidence type="ECO:0000256" key="2">
    <source>
        <dbReference type="ARBA" id="ARBA00006285"/>
    </source>
</evidence>
<dbReference type="EMBL" id="JBITGY010000016">
    <property type="protein sequence ID" value="MFI6504864.1"/>
    <property type="molecule type" value="Genomic_DNA"/>
</dbReference>
<dbReference type="PANTHER" id="PTHR22600:SF57">
    <property type="entry name" value="BETA-N-ACETYLHEXOSAMINIDASE"/>
    <property type="match status" value="1"/>
</dbReference>
<sequence length="482" mass="52011">MSAVVAGDPGLQPVADVVTALLQPHPPLTTGLRLTLGEVTRPPDAAGVPVSGRDECYRITTAPGTITCRARTPQGVFRAALQAGLYGTPGPGVIESGPRYAWRGLMIDTARRFWTVPELRRIIDLAALHRLNVLHLHLTDNEGWRIQIPGLPHLTAGGPCYSAEDFAGLQRYAVQRHVVIVPEIDLPGHSAAAVRAHPGLATVPGPAGWGEHVPVAAALDPRDPATRAFITHVLTELCRMTDGPYVHFGADEALGMDDRLFAQAVTLARDVIRAAGKEPVGWQESARGGMEPASIAQWWVDPSMMDLPGTAEELARRPELAALGLTGELIAKLQEFFAPTAGDLGRIVRAGGRVLLSPQSHLYLDRPYDPAIVPPAQRETAGRLGFIYRPGTIRHAAEWDPSAHGLDDGDVAGVEAALWSESLRGFDDLTTLLLPRLAAIAETAWIGRPPAWPDLRRHLAACGRLWEQRGLAFLRSTEVDWT</sequence>
<comment type="caution">
    <text evidence="6">The sequence shown here is derived from an EMBL/GenBank/DDBJ whole genome shotgun (WGS) entry which is preliminary data.</text>
</comment>
<dbReference type="Pfam" id="PF00728">
    <property type="entry name" value="Glyco_hydro_20"/>
    <property type="match status" value="2"/>
</dbReference>
<dbReference type="Proteomes" id="UP001612741">
    <property type="component" value="Unassembled WGS sequence"/>
</dbReference>
<dbReference type="EC" id="3.2.1.52" evidence="3"/>
<gene>
    <name evidence="6" type="ORF">ACIBG2_46290</name>
</gene>
<evidence type="ECO:0000256" key="4">
    <source>
        <dbReference type="ARBA" id="ARBA00022801"/>
    </source>
</evidence>
<comment type="similarity">
    <text evidence="2">Belongs to the glycosyl hydrolase 20 family.</text>
</comment>
<dbReference type="PRINTS" id="PR00738">
    <property type="entry name" value="GLHYDRLASE20"/>
</dbReference>
<proteinExistence type="inferred from homology"/>
<accession>A0ABW7Z9L5</accession>
<reference evidence="6 7" key="1">
    <citation type="submission" date="2024-10" db="EMBL/GenBank/DDBJ databases">
        <title>The Natural Products Discovery Center: Release of the First 8490 Sequenced Strains for Exploring Actinobacteria Biosynthetic Diversity.</title>
        <authorList>
            <person name="Kalkreuter E."/>
            <person name="Kautsar S.A."/>
            <person name="Yang D."/>
            <person name="Bader C.D."/>
            <person name="Teijaro C.N."/>
            <person name="Fluegel L."/>
            <person name="Davis C.M."/>
            <person name="Simpson J.R."/>
            <person name="Lauterbach L."/>
            <person name="Steele A.D."/>
            <person name="Gui C."/>
            <person name="Meng S."/>
            <person name="Li G."/>
            <person name="Viehrig K."/>
            <person name="Ye F."/>
            <person name="Su P."/>
            <person name="Kiefer A.F."/>
            <person name="Nichols A."/>
            <person name="Cepeda A.J."/>
            <person name="Yan W."/>
            <person name="Fan B."/>
            <person name="Jiang Y."/>
            <person name="Adhikari A."/>
            <person name="Zheng C.-J."/>
            <person name="Schuster L."/>
            <person name="Cowan T.M."/>
            <person name="Smanski M.J."/>
            <person name="Chevrette M.G."/>
            <person name="De Carvalho L.P.S."/>
            <person name="Shen B."/>
        </authorList>
    </citation>
    <scope>NUCLEOTIDE SEQUENCE [LARGE SCALE GENOMIC DNA]</scope>
    <source>
        <strain evidence="6 7">NPDC050545</strain>
    </source>
</reference>
<evidence type="ECO:0000256" key="3">
    <source>
        <dbReference type="ARBA" id="ARBA00012663"/>
    </source>
</evidence>
<dbReference type="RefSeq" id="WP_397090794.1">
    <property type="nucleotide sequence ID" value="NZ_JBITGY010000016.1"/>
</dbReference>
<protein>
    <recommendedName>
        <fullName evidence="3">beta-N-acetylhexosaminidase</fullName>
        <ecNumber evidence="3">3.2.1.52</ecNumber>
    </recommendedName>
</protein>
<evidence type="ECO:0000313" key="7">
    <source>
        <dbReference type="Proteomes" id="UP001612741"/>
    </source>
</evidence>
<feature type="domain" description="Glycoside hydrolase family 20 catalytic" evidence="5">
    <location>
        <begin position="100"/>
        <end position="253"/>
    </location>
</feature>